<keyword evidence="5" id="KW-0256">Endoplasmic reticulum</keyword>
<dbReference type="AlphaFoldDB" id="A0A922IFY1"/>
<sequence>MIANNLASATKQFQIRDSLVTILVNNDPQVRTLHNFCWLCSFVYAATKIGDYLFNAQKYDEEFKFAMEIIQRNVVDIYNGLFVWIIMNTVVFSLHYSLVLINNFNQFQLLIQIIDDNRNKNSGSSIENGETIGTGQLYKQFHSRQQSRLYQRLLIDIIYMLITLIGLIVFSTASILMYDFQFIGSIMIMAEMFRLTLKAHSFYVENRDLQISEEELQLLIKNQLIQSRNWFKIFSVWQSRPKFNAFCYFLFAPTLIYRNSYVRTKTIRWNFVLNYCCQMIFILVVWVYIILSCTVKHHMHRIGSHVYYWRDLYGHLFTLWIVGVFNYYCFFYTLFHLWHNITGELLRFADRHYYEAFWNARSLKQFYRQWNLIVQDWVYHYAYKPINQWTNNRWITTIMVTFVSAVAHEYIIAISLRFCFPLIFLCFGFCGFILDMINHYLKYKRWQNMLFIFQFYLGFGLMTLGYFVEVLARIECPENSSSILQYFIPRIITCLTLK</sequence>
<feature type="transmembrane region" description="Helical" evidence="9">
    <location>
        <begin position="153"/>
        <end position="174"/>
    </location>
</feature>
<accession>A0A922IFY1</accession>
<evidence type="ECO:0000256" key="4">
    <source>
        <dbReference type="ARBA" id="ARBA00022692"/>
    </source>
</evidence>
<evidence type="ECO:0000256" key="7">
    <source>
        <dbReference type="ARBA" id="ARBA00023136"/>
    </source>
</evidence>
<organism evidence="10 11">
    <name type="scientific">Dermatophagoides farinae</name>
    <name type="common">American house dust mite</name>
    <dbReference type="NCBI Taxonomy" id="6954"/>
    <lineage>
        <taxon>Eukaryota</taxon>
        <taxon>Metazoa</taxon>
        <taxon>Ecdysozoa</taxon>
        <taxon>Arthropoda</taxon>
        <taxon>Chelicerata</taxon>
        <taxon>Arachnida</taxon>
        <taxon>Acari</taxon>
        <taxon>Acariformes</taxon>
        <taxon>Sarcoptiformes</taxon>
        <taxon>Astigmata</taxon>
        <taxon>Psoroptidia</taxon>
        <taxon>Analgoidea</taxon>
        <taxon>Pyroglyphidae</taxon>
        <taxon>Dermatophagoidinae</taxon>
        <taxon>Dermatophagoides</taxon>
    </lineage>
</organism>
<reference evidence="10" key="2">
    <citation type="journal article" date="2022" name="Res Sq">
        <title>Comparative Genomics Reveals Insights into the Divergent Evolution of Astigmatic Mites and Household Pest Adaptations.</title>
        <authorList>
            <person name="Xiong Q."/>
            <person name="Wan A.T.-Y."/>
            <person name="Liu X.-Y."/>
            <person name="Fung C.S.-H."/>
            <person name="Xiao X."/>
            <person name="Malainual N."/>
            <person name="Hou J."/>
            <person name="Wang L."/>
            <person name="Wang M."/>
            <person name="Yang K."/>
            <person name="Cui Y."/>
            <person name="Leung E."/>
            <person name="Nong W."/>
            <person name="Shin S.-K."/>
            <person name="Au S."/>
            <person name="Jeong K.Y."/>
            <person name="Chew F.T."/>
            <person name="Hui J."/>
            <person name="Leung T.F."/>
            <person name="Tungtrongchitr A."/>
            <person name="Zhong N."/>
            <person name="Liu Z."/>
            <person name="Tsui S."/>
        </authorList>
    </citation>
    <scope>NUCLEOTIDE SEQUENCE</scope>
    <source>
        <strain evidence="10">Derf</strain>
        <tissue evidence="10">Whole organism</tissue>
    </source>
</reference>
<feature type="transmembrane region" description="Helical" evidence="9">
    <location>
        <begin position="272"/>
        <end position="291"/>
    </location>
</feature>
<name>A0A922IFY1_DERFA</name>
<proteinExistence type="inferred from homology"/>
<dbReference type="PANTHER" id="PTHR10408:SF8">
    <property type="entry name" value="O-ACYLTRANSFERASE"/>
    <property type="match status" value="1"/>
</dbReference>
<dbReference type="PANTHER" id="PTHR10408">
    <property type="entry name" value="STEROL O-ACYLTRANSFERASE"/>
    <property type="match status" value="1"/>
</dbReference>
<dbReference type="GO" id="GO:0008374">
    <property type="term" value="F:O-acyltransferase activity"/>
    <property type="evidence" value="ECO:0007669"/>
    <property type="project" value="InterPro"/>
</dbReference>
<comment type="similarity">
    <text evidence="2">Belongs to the membrane-bound acyltransferase family. Sterol o-acyltransferase subfamily.</text>
</comment>
<comment type="subcellular location">
    <subcellularLocation>
        <location evidence="1">Endoplasmic reticulum membrane</location>
        <topology evidence="1">Multi-pass membrane protein</topology>
    </subcellularLocation>
</comment>
<feature type="transmembrane region" description="Helical" evidence="9">
    <location>
        <begin position="449"/>
        <end position="468"/>
    </location>
</feature>
<evidence type="ECO:0000256" key="9">
    <source>
        <dbReference type="SAM" id="Phobius"/>
    </source>
</evidence>
<dbReference type="GO" id="GO:0005789">
    <property type="term" value="C:endoplasmic reticulum membrane"/>
    <property type="evidence" value="ECO:0007669"/>
    <property type="project" value="UniProtKB-SubCell"/>
</dbReference>
<comment type="caution">
    <text evidence="10">The sequence shown here is derived from an EMBL/GenBank/DDBJ whole genome shotgun (WGS) entry which is preliminary data.</text>
</comment>
<evidence type="ECO:0000256" key="3">
    <source>
        <dbReference type="ARBA" id="ARBA00022679"/>
    </source>
</evidence>
<feature type="transmembrane region" description="Helical" evidence="9">
    <location>
        <begin position="81"/>
        <end position="101"/>
    </location>
</feature>
<feature type="transmembrane region" description="Helical" evidence="9">
    <location>
        <begin position="312"/>
        <end position="335"/>
    </location>
</feature>
<protein>
    <submittedName>
        <fullName evidence="10">Sterol O-acyltransferase 1</fullName>
    </submittedName>
</protein>
<dbReference type="EMBL" id="ASGP02000001">
    <property type="protein sequence ID" value="KAH9528674.1"/>
    <property type="molecule type" value="Genomic_DNA"/>
</dbReference>
<dbReference type="InterPro" id="IPR004299">
    <property type="entry name" value="MBOAT_fam"/>
</dbReference>
<dbReference type="Pfam" id="PF03062">
    <property type="entry name" value="MBOAT"/>
    <property type="match status" value="1"/>
</dbReference>
<evidence type="ECO:0000256" key="6">
    <source>
        <dbReference type="ARBA" id="ARBA00022989"/>
    </source>
</evidence>
<evidence type="ECO:0000313" key="10">
    <source>
        <dbReference type="EMBL" id="KAH9528674.1"/>
    </source>
</evidence>
<reference evidence="10" key="1">
    <citation type="submission" date="2013-05" db="EMBL/GenBank/DDBJ databases">
        <authorList>
            <person name="Yim A.K.Y."/>
            <person name="Chan T.F."/>
            <person name="Ji K.M."/>
            <person name="Liu X.Y."/>
            <person name="Zhou J.W."/>
            <person name="Li R.Q."/>
            <person name="Yang K.Y."/>
            <person name="Li J."/>
            <person name="Li M."/>
            <person name="Law P.T.W."/>
            <person name="Wu Y.L."/>
            <person name="Cai Z.L."/>
            <person name="Qin H."/>
            <person name="Bao Y."/>
            <person name="Leung R.K.K."/>
            <person name="Ng P.K.S."/>
            <person name="Zou J."/>
            <person name="Zhong X.J."/>
            <person name="Ran P.X."/>
            <person name="Zhong N.S."/>
            <person name="Liu Z.G."/>
            <person name="Tsui S.K.W."/>
        </authorList>
    </citation>
    <scope>NUCLEOTIDE SEQUENCE</scope>
    <source>
        <strain evidence="10">Derf</strain>
        <tissue evidence="10">Whole organism</tissue>
    </source>
</reference>
<evidence type="ECO:0000313" key="11">
    <source>
        <dbReference type="Proteomes" id="UP000790347"/>
    </source>
</evidence>
<evidence type="ECO:0000256" key="1">
    <source>
        <dbReference type="ARBA" id="ARBA00004477"/>
    </source>
</evidence>
<gene>
    <name evidence="10" type="primary">SOAT1_1</name>
    <name evidence="10" type="ORF">DERF_002594</name>
</gene>
<keyword evidence="3" id="KW-0808">Transferase</keyword>
<keyword evidence="11" id="KW-1185">Reference proteome</keyword>
<evidence type="ECO:0000256" key="5">
    <source>
        <dbReference type="ARBA" id="ARBA00022824"/>
    </source>
</evidence>
<keyword evidence="8" id="KW-0012">Acyltransferase</keyword>
<feature type="transmembrane region" description="Helical" evidence="9">
    <location>
        <begin position="410"/>
        <end position="437"/>
    </location>
</feature>
<keyword evidence="4 9" id="KW-0812">Transmembrane</keyword>
<keyword evidence="7 9" id="KW-0472">Membrane</keyword>
<evidence type="ECO:0000256" key="2">
    <source>
        <dbReference type="ARBA" id="ARBA00009010"/>
    </source>
</evidence>
<dbReference type="InterPro" id="IPR014371">
    <property type="entry name" value="Oat_ACAT_DAG_ARE"/>
</dbReference>
<evidence type="ECO:0000256" key="8">
    <source>
        <dbReference type="ARBA" id="ARBA00023315"/>
    </source>
</evidence>
<keyword evidence="6 9" id="KW-1133">Transmembrane helix</keyword>
<dbReference type="Proteomes" id="UP000790347">
    <property type="component" value="Unassembled WGS sequence"/>
</dbReference>